<gene>
    <name evidence="2" type="ORF">IC230_09990</name>
</gene>
<evidence type="ECO:0000313" key="2">
    <source>
        <dbReference type="EMBL" id="MBD2753218.1"/>
    </source>
</evidence>
<proteinExistence type="predicted"/>
<feature type="region of interest" description="Disordered" evidence="1">
    <location>
        <begin position="69"/>
        <end position="88"/>
    </location>
</feature>
<feature type="region of interest" description="Disordered" evidence="1">
    <location>
        <begin position="117"/>
        <end position="137"/>
    </location>
</feature>
<sequence>MANSIGSDIQVGKWYPADQLPPDIHSDAFKGNYNLLLGIQNIGVVLGDYSFQDGTYSWFYQRYDNDGIDDEPTSGKPEINSNPEWDTEPARGVSCWMIIPAFDKDIHSFDGSGYFDPSPVETYKPEDDKDNSETPPA</sequence>
<dbReference type="RefSeq" id="WP_191038847.1">
    <property type="nucleotide sequence ID" value="NZ_JACXAA010000003.1"/>
</dbReference>
<evidence type="ECO:0000256" key="1">
    <source>
        <dbReference type="SAM" id="MobiDB-lite"/>
    </source>
</evidence>
<dbReference type="Proteomes" id="UP000653797">
    <property type="component" value="Unassembled WGS sequence"/>
</dbReference>
<dbReference type="EMBL" id="JACXAA010000003">
    <property type="protein sequence ID" value="MBD2753218.1"/>
    <property type="molecule type" value="Genomic_DNA"/>
</dbReference>
<accession>A0A927GD21</accession>
<comment type="caution">
    <text evidence="2">The sequence shown here is derived from an EMBL/GenBank/DDBJ whole genome shotgun (WGS) entry which is preliminary data.</text>
</comment>
<name>A0A927GD21_9BACT</name>
<evidence type="ECO:0000313" key="3">
    <source>
        <dbReference type="Proteomes" id="UP000653797"/>
    </source>
</evidence>
<organism evidence="2 3">
    <name type="scientific">Spirosoma validum</name>
    <dbReference type="NCBI Taxonomy" id="2771355"/>
    <lineage>
        <taxon>Bacteria</taxon>
        <taxon>Pseudomonadati</taxon>
        <taxon>Bacteroidota</taxon>
        <taxon>Cytophagia</taxon>
        <taxon>Cytophagales</taxon>
        <taxon>Cytophagaceae</taxon>
        <taxon>Spirosoma</taxon>
    </lineage>
</organism>
<reference evidence="2" key="1">
    <citation type="submission" date="2020-09" db="EMBL/GenBank/DDBJ databases">
        <authorList>
            <person name="Kim M.K."/>
        </authorList>
    </citation>
    <scope>NUCLEOTIDE SEQUENCE</scope>
    <source>
        <strain evidence="2">BT704</strain>
    </source>
</reference>
<keyword evidence="3" id="KW-1185">Reference proteome</keyword>
<protein>
    <submittedName>
        <fullName evidence="2">Uncharacterized protein</fullName>
    </submittedName>
</protein>
<dbReference type="AlphaFoldDB" id="A0A927GD21"/>